<dbReference type="InterPro" id="IPR012334">
    <property type="entry name" value="Pectin_lyas_fold"/>
</dbReference>
<comment type="subcellular location">
    <subcellularLocation>
        <location evidence="1">Secreted</location>
    </subcellularLocation>
</comment>
<evidence type="ECO:0000313" key="8">
    <source>
        <dbReference type="EMBL" id="MCY1081864.1"/>
    </source>
</evidence>
<reference evidence="8 9" key="1">
    <citation type="submission" date="2022-11" db="EMBL/GenBank/DDBJ databases">
        <title>Minimal conservation of predation-associated metabolite biosynthetic gene clusters underscores biosynthetic potential of Myxococcota including descriptions for ten novel species: Archangium lansinium sp. nov., Myxococcus landrumus sp. nov., Nannocystis bai.</title>
        <authorList>
            <person name="Ahearne A."/>
            <person name="Stevens C."/>
            <person name="Phillips K."/>
        </authorList>
    </citation>
    <scope>NUCLEOTIDE SEQUENCE [LARGE SCALE GENOMIC DNA]</scope>
    <source>
        <strain evidence="8 9">MIWBW</strain>
    </source>
</reference>
<feature type="region of interest" description="Disordered" evidence="4">
    <location>
        <begin position="18"/>
        <end position="87"/>
    </location>
</feature>
<dbReference type="Pfam" id="PF07602">
    <property type="entry name" value="DUF1565"/>
    <property type="match status" value="1"/>
</dbReference>
<dbReference type="PANTHER" id="PTHR40088:SF2">
    <property type="entry name" value="SECRETED SUGAR HYDROLASE"/>
    <property type="match status" value="1"/>
</dbReference>
<accession>A0ABT4ALZ1</accession>
<proteinExistence type="predicted"/>
<dbReference type="PANTHER" id="PTHR40088">
    <property type="entry name" value="PECTATE LYASE (EUROFUNG)"/>
    <property type="match status" value="1"/>
</dbReference>
<feature type="compositionally biased region" description="Pro residues" evidence="4">
    <location>
        <begin position="45"/>
        <end position="66"/>
    </location>
</feature>
<evidence type="ECO:0000256" key="4">
    <source>
        <dbReference type="SAM" id="MobiDB-lite"/>
    </source>
</evidence>
<keyword evidence="9" id="KW-1185">Reference proteome</keyword>
<protein>
    <submittedName>
        <fullName evidence="8">Right-handed parallel beta-helix repeat-containing protein</fullName>
    </submittedName>
</protein>
<evidence type="ECO:0000313" key="9">
    <source>
        <dbReference type="Proteomes" id="UP001207654"/>
    </source>
</evidence>
<feature type="compositionally biased region" description="Polar residues" evidence="4">
    <location>
        <begin position="458"/>
        <end position="482"/>
    </location>
</feature>
<feature type="domain" description="Right handed beta helix" evidence="7">
    <location>
        <begin position="236"/>
        <end position="412"/>
    </location>
</feature>
<dbReference type="EMBL" id="JAPNKA010000001">
    <property type="protein sequence ID" value="MCY1081864.1"/>
    <property type="molecule type" value="Genomic_DNA"/>
</dbReference>
<dbReference type="InterPro" id="IPR039448">
    <property type="entry name" value="Beta_helix"/>
</dbReference>
<dbReference type="SMART" id="SM00710">
    <property type="entry name" value="PbH1"/>
    <property type="match status" value="8"/>
</dbReference>
<feature type="signal peptide" evidence="5">
    <location>
        <begin position="1"/>
        <end position="17"/>
    </location>
</feature>
<dbReference type="InterPro" id="IPR011459">
    <property type="entry name" value="DUF1565"/>
</dbReference>
<dbReference type="Proteomes" id="UP001207654">
    <property type="component" value="Unassembled WGS sequence"/>
</dbReference>
<evidence type="ECO:0000256" key="3">
    <source>
        <dbReference type="ARBA" id="ARBA00022729"/>
    </source>
</evidence>
<evidence type="ECO:0000259" key="6">
    <source>
        <dbReference type="Pfam" id="PF07602"/>
    </source>
</evidence>
<organism evidence="8 9">
    <name type="scientific">Archangium lansingense</name>
    <dbReference type="NCBI Taxonomy" id="2995310"/>
    <lineage>
        <taxon>Bacteria</taxon>
        <taxon>Pseudomonadati</taxon>
        <taxon>Myxococcota</taxon>
        <taxon>Myxococcia</taxon>
        <taxon>Myxococcales</taxon>
        <taxon>Cystobacterineae</taxon>
        <taxon>Archangiaceae</taxon>
        <taxon>Archangium</taxon>
    </lineage>
</organism>
<dbReference type="Gene3D" id="2.160.20.10">
    <property type="entry name" value="Single-stranded right-handed beta-helix, Pectin lyase-like"/>
    <property type="match status" value="2"/>
</dbReference>
<evidence type="ECO:0000256" key="5">
    <source>
        <dbReference type="SAM" id="SignalP"/>
    </source>
</evidence>
<evidence type="ECO:0000256" key="1">
    <source>
        <dbReference type="ARBA" id="ARBA00004613"/>
    </source>
</evidence>
<comment type="caution">
    <text evidence="8">The sequence shown here is derived from an EMBL/GenBank/DDBJ whole genome shotgun (WGS) entry which is preliminary data.</text>
</comment>
<dbReference type="SUPFAM" id="SSF51126">
    <property type="entry name" value="Pectin lyase-like"/>
    <property type="match status" value="1"/>
</dbReference>
<name>A0ABT4ALZ1_9BACT</name>
<evidence type="ECO:0000259" key="7">
    <source>
        <dbReference type="Pfam" id="PF13229"/>
    </source>
</evidence>
<feature type="chain" id="PRO_5046703983" evidence="5">
    <location>
        <begin position="18"/>
        <end position="507"/>
    </location>
</feature>
<dbReference type="Pfam" id="PF13229">
    <property type="entry name" value="Beta_helix"/>
    <property type="match status" value="1"/>
</dbReference>
<dbReference type="RefSeq" id="WP_267540448.1">
    <property type="nucleotide sequence ID" value="NZ_JAPNKA010000001.1"/>
</dbReference>
<dbReference type="InterPro" id="IPR011050">
    <property type="entry name" value="Pectin_lyase_fold/virulence"/>
</dbReference>
<dbReference type="InterPro" id="IPR052052">
    <property type="entry name" value="Polysaccharide_Lyase_9"/>
</dbReference>
<evidence type="ECO:0000256" key="2">
    <source>
        <dbReference type="ARBA" id="ARBA00022525"/>
    </source>
</evidence>
<feature type="domain" description="DUF1565" evidence="6">
    <location>
        <begin position="77"/>
        <end position="116"/>
    </location>
</feature>
<dbReference type="PROSITE" id="PS51257">
    <property type="entry name" value="PROKAR_LIPOPROTEIN"/>
    <property type="match status" value="1"/>
</dbReference>
<dbReference type="InterPro" id="IPR006626">
    <property type="entry name" value="PbH1"/>
</dbReference>
<gene>
    <name evidence="8" type="ORF">OV287_46195</name>
</gene>
<sequence length="507" mass="52721">MRVKTLALLTSAALATAACGGTSPGGASPTAVPDVPTAGEQPSAAPAPAPSPSSQPPVPSSVPEPSSPEHEWVVSPTGNDTAAGTEAAPLRTISRAIALARPGHRIRVLAGTYAERILLDDSAPAGTADAPITLEGEGKPTLVPSNEPGAQVTLERPHWHIRGFNIDLKGRALFGVAFAGNTEGSLLADSEVHHAAYGAGVSIHRGARGATLENNHIHHIWLGEGKDAHGVSIQPTVRDITLRNNVIHDNSGDAIQCYSPDGAEPAEPATHIVIEDNDLYGNYEQSLDIKTCRDLVIRRNRMHDNQPRGNGAMVVHMSASNVLIEENDFFHAGTAIGVGGNRYGPMPSGVVIQRNLIRDMRTDGGRLGSGVALENSEGTQVLDNTFTRLPGPALVMGGGTGGPTSNLVVKNNLVDVPQALKVGSHAPGLQMDNNLYQPGAVFQIGEALNLEQWKAQGQDANSQEADAQLDSSPLAPTNTSAVDQGAPLGNERDCGTAPDIGTVKTGC</sequence>
<keyword evidence="2" id="KW-0964">Secreted</keyword>
<feature type="region of interest" description="Disordered" evidence="4">
    <location>
        <begin position="455"/>
        <end position="507"/>
    </location>
</feature>
<keyword evidence="3 5" id="KW-0732">Signal</keyword>